<dbReference type="AlphaFoldDB" id="A0A642PK09"/>
<name>A0A642PK09_9BACT</name>
<dbReference type="EMBL" id="VVZE01000165">
    <property type="protein sequence ID" value="KAA5377838.1"/>
    <property type="molecule type" value="Genomic_DNA"/>
</dbReference>
<feature type="non-terminal residue" evidence="1">
    <location>
        <position position="1"/>
    </location>
</feature>
<protein>
    <submittedName>
        <fullName evidence="1">Uncharacterized protein</fullName>
    </submittedName>
</protein>
<sequence length="159" mass="17965">NMEAEFREAVGKHDFEKIGKLKEEGYKPSEEFIKGIGKEHGLDERQTHEVIQQFGTKPEEQGEHERQAARLLDAAQTDNFHVIQEIQKEGYRLTQQDLARMRETGVQANTLIAVQKIFGMEGSTKTLGDVKLASTPKPNNSKEMARPIASTINRAFNDL</sequence>
<comment type="caution">
    <text evidence="1">The sequence shown here is derived from an EMBL/GenBank/DDBJ whole genome shotgun (WGS) entry which is preliminary data.</text>
</comment>
<proteinExistence type="predicted"/>
<evidence type="ECO:0000313" key="1">
    <source>
        <dbReference type="EMBL" id="KAA5377838.1"/>
    </source>
</evidence>
<reference evidence="1" key="1">
    <citation type="journal article" date="2019" name="Nat. Med.">
        <title>A library of human gut bacterial isolates paired with longitudinal multiomics data enables mechanistic microbiome research.</title>
        <authorList>
            <person name="Poyet M."/>
            <person name="Groussin M."/>
            <person name="Gibbons S.M."/>
            <person name="Avila-Pacheco J."/>
            <person name="Jiang X."/>
            <person name="Kearney S.M."/>
            <person name="Perrotta A.R."/>
            <person name="Berdy B."/>
            <person name="Zhao S."/>
            <person name="Lieberman T.D."/>
            <person name="Swanson P.K."/>
            <person name="Smith M."/>
            <person name="Roesemann S."/>
            <person name="Alexander J.E."/>
            <person name="Rich S.A."/>
            <person name="Livny J."/>
            <person name="Vlamakis H."/>
            <person name="Clish C."/>
            <person name="Bullock K."/>
            <person name="Deik A."/>
            <person name="Scott J."/>
            <person name="Pierce K.A."/>
            <person name="Xavier R.J."/>
            <person name="Alm E.J."/>
        </authorList>
    </citation>
    <scope>NUCLEOTIDE SEQUENCE [LARGE SCALE GENOMIC DNA]</scope>
    <source>
        <strain evidence="1">BIOML-A8</strain>
    </source>
</reference>
<accession>A0A642PK09</accession>
<gene>
    <name evidence="1" type="ORF">F2Y44_23625</name>
</gene>
<organism evidence="1">
    <name type="scientific">Phocaeicola dorei</name>
    <dbReference type="NCBI Taxonomy" id="357276"/>
    <lineage>
        <taxon>Bacteria</taxon>
        <taxon>Pseudomonadati</taxon>
        <taxon>Bacteroidota</taxon>
        <taxon>Bacteroidia</taxon>
        <taxon>Bacteroidales</taxon>
        <taxon>Bacteroidaceae</taxon>
        <taxon>Phocaeicola</taxon>
    </lineage>
</organism>